<dbReference type="InterPro" id="IPR002168">
    <property type="entry name" value="Lipase_GDXG_HIS_AS"/>
</dbReference>
<dbReference type="InterPro" id="IPR013094">
    <property type="entry name" value="AB_hydrolase_3"/>
</dbReference>
<evidence type="ECO:0000256" key="1">
    <source>
        <dbReference type="ARBA" id="ARBA00010515"/>
    </source>
</evidence>
<keyword evidence="3" id="KW-1133">Transmembrane helix</keyword>
<comment type="similarity">
    <text evidence="1">Belongs to the 'GDXG' lipolytic enzyme family.</text>
</comment>
<dbReference type="PANTHER" id="PTHR48081:SF8">
    <property type="entry name" value="ALPHA_BETA HYDROLASE FOLD-3 DOMAIN-CONTAINING PROTEIN-RELATED"/>
    <property type="match status" value="1"/>
</dbReference>
<dbReference type="EMBL" id="UINC01023707">
    <property type="protein sequence ID" value="SVA95899.1"/>
    <property type="molecule type" value="Genomic_DNA"/>
</dbReference>
<evidence type="ECO:0000256" key="2">
    <source>
        <dbReference type="ARBA" id="ARBA00022801"/>
    </source>
</evidence>
<keyword evidence="2" id="KW-0378">Hydrolase</keyword>
<feature type="domain" description="Alpha/beta hydrolase fold-3" evidence="4">
    <location>
        <begin position="115"/>
        <end position="317"/>
    </location>
</feature>
<proteinExistence type="inferred from homology"/>
<dbReference type="Gene3D" id="3.40.50.1820">
    <property type="entry name" value="alpha/beta hydrolase"/>
    <property type="match status" value="1"/>
</dbReference>
<organism evidence="5">
    <name type="scientific">marine metagenome</name>
    <dbReference type="NCBI Taxonomy" id="408172"/>
    <lineage>
        <taxon>unclassified sequences</taxon>
        <taxon>metagenomes</taxon>
        <taxon>ecological metagenomes</taxon>
    </lineage>
</organism>
<dbReference type="Pfam" id="PF07859">
    <property type="entry name" value="Abhydrolase_3"/>
    <property type="match status" value="1"/>
</dbReference>
<evidence type="ECO:0000313" key="5">
    <source>
        <dbReference type="EMBL" id="SVA95899.1"/>
    </source>
</evidence>
<name>A0A382A3E4_9ZZZZ</name>
<evidence type="ECO:0000259" key="4">
    <source>
        <dbReference type="Pfam" id="PF07859"/>
    </source>
</evidence>
<dbReference type="AlphaFoldDB" id="A0A382A3E4"/>
<keyword evidence="3" id="KW-0812">Transmembrane</keyword>
<accession>A0A382A3E4</accession>
<gene>
    <name evidence="5" type="ORF">METZ01_LOCUS148753</name>
</gene>
<dbReference type="PANTHER" id="PTHR48081">
    <property type="entry name" value="AB HYDROLASE SUPERFAMILY PROTEIN C4A8.06C"/>
    <property type="match status" value="1"/>
</dbReference>
<evidence type="ECO:0000256" key="3">
    <source>
        <dbReference type="SAM" id="Phobius"/>
    </source>
</evidence>
<reference evidence="5" key="1">
    <citation type="submission" date="2018-05" db="EMBL/GenBank/DDBJ databases">
        <authorList>
            <person name="Lanie J.A."/>
            <person name="Ng W.-L."/>
            <person name="Kazmierczak K.M."/>
            <person name="Andrzejewski T.M."/>
            <person name="Davidsen T.M."/>
            <person name="Wayne K.J."/>
            <person name="Tettelin H."/>
            <person name="Glass J.I."/>
            <person name="Rusch D."/>
            <person name="Podicherti R."/>
            <person name="Tsui H.-C.T."/>
            <person name="Winkler M.E."/>
        </authorList>
    </citation>
    <scope>NUCLEOTIDE SEQUENCE</scope>
</reference>
<keyword evidence="3" id="KW-0472">Membrane</keyword>
<dbReference type="InterPro" id="IPR050300">
    <property type="entry name" value="GDXG_lipolytic_enzyme"/>
</dbReference>
<dbReference type="SUPFAM" id="SSF53474">
    <property type="entry name" value="alpha/beta-Hydrolases"/>
    <property type="match status" value="1"/>
</dbReference>
<feature type="transmembrane region" description="Helical" evidence="3">
    <location>
        <begin position="6"/>
        <end position="21"/>
    </location>
</feature>
<dbReference type="InterPro" id="IPR029058">
    <property type="entry name" value="AB_hydrolase_fold"/>
</dbReference>
<dbReference type="PROSITE" id="PS01173">
    <property type="entry name" value="LIPASE_GDXG_HIS"/>
    <property type="match status" value="1"/>
</dbReference>
<dbReference type="GO" id="GO:0016787">
    <property type="term" value="F:hydrolase activity"/>
    <property type="evidence" value="ECO:0007669"/>
    <property type="project" value="UniProtKB-KW"/>
</dbReference>
<sequence>MTSFILRIFFIIPIWLLRVLTMKKKIMKNNQILDFQTQIFLSLQSLQSADLESFELIESVDEFRREMTESRMGLPINAKPDSIVRSIDHQINIEEDINLSIREYIPESIETSTPILYFHGGGYVIGSIETHDQWLRFFASKMRARIFSLDYRLAPENKFPCALKDANSALEWIAKKDDFSISSISVCGDSAGAHLAASVSTYRTHKNLELPHSQCLIYPMTDPSCGSVSQQDLKTGYFLTHKAIIWFWSQLKKSKNDIYDPCFNLLKDHDRTLPRTLIITAGFDPLCDEGEAYADKIFKAGNEVQQIHYPHLIHGFVNITGLKSAKYAAIDLINTYKTYL</sequence>
<protein>
    <recommendedName>
        <fullName evidence="4">Alpha/beta hydrolase fold-3 domain-containing protein</fullName>
    </recommendedName>
</protein>